<dbReference type="GO" id="GO:0000028">
    <property type="term" value="P:ribosomal small subunit assembly"/>
    <property type="evidence" value="ECO:0007669"/>
    <property type="project" value="TreeGrafter"/>
</dbReference>
<accession>A0A1M5NH71</accession>
<dbReference type="Proteomes" id="UP000243255">
    <property type="component" value="Unassembled WGS sequence"/>
</dbReference>
<dbReference type="SUPFAM" id="SSF74942">
    <property type="entry name" value="YhbC-like, C-terminal domain"/>
    <property type="match status" value="1"/>
</dbReference>
<comment type="similarity">
    <text evidence="3">Belongs to the RimP family.</text>
</comment>
<dbReference type="Gene3D" id="3.30.300.70">
    <property type="entry name" value="RimP-like superfamily, N-terminal"/>
    <property type="match status" value="1"/>
</dbReference>
<evidence type="ECO:0000313" key="6">
    <source>
        <dbReference type="EMBL" id="SHG88817.1"/>
    </source>
</evidence>
<name>A0A1M5NH71_9FIRM</name>
<keyword evidence="7" id="KW-1185">Reference proteome</keyword>
<dbReference type="GO" id="GO:0005829">
    <property type="term" value="C:cytosol"/>
    <property type="evidence" value="ECO:0007669"/>
    <property type="project" value="TreeGrafter"/>
</dbReference>
<evidence type="ECO:0000256" key="3">
    <source>
        <dbReference type="HAMAP-Rule" id="MF_01077"/>
    </source>
</evidence>
<dbReference type="CDD" id="cd01734">
    <property type="entry name" value="YlxS_C"/>
    <property type="match status" value="1"/>
</dbReference>
<dbReference type="STRING" id="1121321.SAMN04488530_11059"/>
<evidence type="ECO:0000259" key="5">
    <source>
        <dbReference type="Pfam" id="PF17384"/>
    </source>
</evidence>
<evidence type="ECO:0000259" key="4">
    <source>
        <dbReference type="Pfam" id="PF02576"/>
    </source>
</evidence>
<dbReference type="Pfam" id="PF17384">
    <property type="entry name" value="DUF150_C"/>
    <property type="match status" value="1"/>
</dbReference>
<dbReference type="HAMAP" id="MF_01077">
    <property type="entry name" value="RimP"/>
    <property type="match status" value="1"/>
</dbReference>
<sequence>MKKSIETTVEEIVEKITEPLGFEIVDVEYVKEAGEYYLRVYLDKEGGISLDDCEQVSRKLSEQLDKQDPISENYFLEVSSPGLDRPLKKEKDFIRYQGRDVEIKLYKAVDGVKQFEGELVGLTEDKNIKIIIDGNEVEFNKKEVALVRLAIKF</sequence>
<dbReference type="InterPro" id="IPR028998">
    <property type="entry name" value="RimP_C"/>
</dbReference>
<dbReference type="NCBIfam" id="NF000928">
    <property type="entry name" value="PRK00092.1-2"/>
    <property type="match status" value="1"/>
</dbReference>
<dbReference type="InterPro" id="IPR036847">
    <property type="entry name" value="RimP_C_sf"/>
</dbReference>
<dbReference type="SUPFAM" id="SSF75420">
    <property type="entry name" value="YhbC-like, N-terminal domain"/>
    <property type="match status" value="1"/>
</dbReference>
<keyword evidence="1 3" id="KW-0963">Cytoplasm</keyword>
<keyword evidence="2 3" id="KW-0690">Ribosome biogenesis</keyword>
<gene>
    <name evidence="3" type="primary">rimP</name>
    <name evidence="6" type="ORF">SAMN04488530_11059</name>
</gene>
<dbReference type="AlphaFoldDB" id="A0A1M5NH71"/>
<dbReference type="EMBL" id="FQWX01000010">
    <property type="protein sequence ID" value="SHG88817.1"/>
    <property type="molecule type" value="Genomic_DNA"/>
</dbReference>
<dbReference type="Pfam" id="PF02576">
    <property type="entry name" value="RimP_N"/>
    <property type="match status" value="1"/>
</dbReference>
<evidence type="ECO:0000256" key="2">
    <source>
        <dbReference type="ARBA" id="ARBA00022517"/>
    </source>
</evidence>
<dbReference type="Gene3D" id="2.30.30.180">
    <property type="entry name" value="Ribosome maturation factor RimP, C-terminal domain"/>
    <property type="match status" value="1"/>
</dbReference>
<dbReference type="RefSeq" id="WP_073125395.1">
    <property type="nucleotide sequence ID" value="NZ_BAABCH010000101.1"/>
</dbReference>
<comment type="function">
    <text evidence="3">Required for maturation of 30S ribosomal subunits.</text>
</comment>
<evidence type="ECO:0000256" key="1">
    <source>
        <dbReference type="ARBA" id="ARBA00022490"/>
    </source>
</evidence>
<dbReference type="OrthoDB" id="9805006at2"/>
<proteinExistence type="inferred from homology"/>
<dbReference type="PANTHER" id="PTHR33867">
    <property type="entry name" value="RIBOSOME MATURATION FACTOR RIMP"/>
    <property type="match status" value="1"/>
</dbReference>
<feature type="domain" description="Ribosome maturation factor RimP N-terminal" evidence="4">
    <location>
        <begin position="12"/>
        <end position="84"/>
    </location>
</feature>
<protein>
    <recommendedName>
        <fullName evidence="3">Ribosome maturation factor RimP</fullName>
    </recommendedName>
</protein>
<dbReference type="InterPro" id="IPR035956">
    <property type="entry name" value="RimP_N_sf"/>
</dbReference>
<dbReference type="InterPro" id="IPR003728">
    <property type="entry name" value="Ribosome_maturation_RimP"/>
</dbReference>
<dbReference type="GO" id="GO:0006412">
    <property type="term" value="P:translation"/>
    <property type="evidence" value="ECO:0007669"/>
    <property type="project" value="TreeGrafter"/>
</dbReference>
<feature type="domain" description="Ribosome maturation factor RimP C-terminal" evidence="5">
    <location>
        <begin position="87"/>
        <end position="153"/>
    </location>
</feature>
<dbReference type="FunFam" id="3.30.300.70:FF:000001">
    <property type="entry name" value="Ribosome maturation factor RimP"/>
    <property type="match status" value="1"/>
</dbReference>
<dbReference type="InterPro" id="IPR028989">
    <property type="entry name" value="RimP_N"/>
</dbReference>
<comment type="subcellular location">
    <subcellularLocation>
        <location evidence="3">Cytoplasm</location>
    </subcellularLocation>
</comment>
<evidence type="ECO:0000313" key="7">
    <source>
        <dbReference type="Proteomes" id="UP000243255"/>
    </source>
</evidence>
<dbReference type="PANTHER" id="PTHR33867:SF1">
    <property type="entry name" value="RIBOSOME MATURATION FACTOR RIMP"/>
    <property type="match status" value="1"/>
</dbReference>
<organism evidence="6 7">
    <name type="scientific">Asaccharospora irregularis DSM 2635</name>
    <dbReference type="NCBI Taxonomy" id="1121321"/>
    <lineage>
        <taxon>Bacteria</taxon>
        <taxon>Bacillati</taxon>
        <taxon>Bacillota</taxon>
        <taxon>Clostridia</taxon>
        <taxon>Peptostreptococcales</taxon>
        <taxon>Peptostreptococcaceae</taxon>
        <taxon>Asaccharospora</taxon>
    </lineage>
</organism>
<reference evidence="7" key="1">
    <citation type="submission" date="2016-11" db="EMBL/GenBank/DDBJ databases">
        <authorList>
            <person name="Varghese N."/>
            <person name="Submissions S."/>
        </authorList>
    </citation>
    <scope>NUCLEOTIDE SEQUENCE [LARGE SCALE GENOMIC DNA]</scope>
    <source>
        <strain evidence="7">DSM 2635</strain>
    </source>
</reference>